<feature type="chain" id="PRO_5034470079" description="NodB homology domain-containing protein" evidence="12">
    <location>
        <begin position="22"/>
        <end position="279"/>
    </location>
</feature>
<evidence type="ECO:0000313" key="14">
    <source>
        <dbReference type="EMBL" id="CAE6526118.1"/>
    </source>
</evidence>
<keyword evidence="4" id="KW-0325">Glycoprotein</keyword>
<evidence type="ECO:0000256" key="10">
    <source>
        <dbReference type="ARBA" id="ARBA00023288"/>
    </source>
</evidence>
<evidence type="ECO:0000256" key="12">
    <source>
        <dbReference type="SAM" id="SignalP"/>
    </source>
</evidence>
<dbReference type="PROSITE" id="PS51677">
    <property type="entry name" value="NODB"/>
    <property type="match status" value="1"/>
</dbReference>
<dbReference type="InterPro" id="IPR011330">
    <property type="entry name" value="Glyco_hydro/deAcase_b/a-brl"/>
</dbReference>
<dbReference type="AlphaFoldDB" id="A0A8H3HNS8"/>
<dbReference type="SUPFAM" id="SSF88713">
    <property type="entry name" value="Glycoside hydrolase/deacetylase"/>
    <property type="match status" value="1"/>
</dbReference>
<keyword evidence="5" id="KW-0479">Metal-binding</keyword>
<evidence type="ECO:0000256" key="4">
    <source>
        <dbReference type="ARBA" id="ARBA00022622"/>
    </source>
</evidence>
<evidence type="ECO:0000256" key="6">
    <source>
        <dbReference type="ARBA" id="ARBA00022729"/>
    </source>
</evidence>
<evidence type="ECO:0000256" key="11">
    <source>
        <dbReference type="ARBA" id="ARBA00023316"/>
    </source>
</evidence>
<keyword evidence="9" id="KW-0119">Carbohydrate metabolism</keyword>
<dbReference type="PANTHER" id="PTHR46471">
    <property type="entry name" value="CHITIN DEACETYLASE"/>
    <property type="match status" value="1"/>
</dbReference>
<sequence>MQLSRFSLFVAFTSTIAGALAAPLNSTLTTRAAAQVITKCTVPNTVAITFDDVSPYLCCTVPNTVAITFDDGPYEYIYDISNALINAGAKGTFFFNGNNYQCIYSADNQARLKHVYKQGHQVASHTWGHKDLSTDLSTLTWDQVHDEMWRVEEALQRILGVTPAFMRPPFGSYNGKRTHLLPSEYYLTLTSADNVRNVAGVRGQKIANWDFDSRDSAGASAADSKRLYDEIIAQRPSTILTLNHETYRTTALVTLAECLGEQAYQYIGSPQTPDDSWTC</sequence>
<protein>
    <recommendedName>
        <fullName evidence="13">NodB homology domain-containing protein</fullName>
    </recommendedName>
</protein>
<dbReference type="PANTHER" id="PTHR46471:SF2">
    <property type="entry name" value="CHITIN DEACETYLASE-RELATED"/>
    <property type="match status" value="1"/>
</dbReference>
<evidence type="ECO:0000256" key="9">
    <source>
        <dbReference type="ARBA" id="ARBA00023277"/>
    </source>
</evidence>
<comment type="caution">
    <text evidence="14">The sequence shown here is derived from an EMBL/GenBank/DDBJ whole genome shotgun (WGS) entry which is preliminary data.</text>
</comment>
<accession>A0A8H3HNS8</accession>
<comment type="cofactor">
    <cofactor evidence="1">
        <name>Co(2+)</name>
        <dbReference type="ChEBI" id="CHEBI:48828"/>
    </cofactor>
</comment>
<evidence type="ECO:0000256" key="8">
    <source>
        <dbReference type="ARBA" id="ARBA00023136"/>
    </source>
</evidence>
<evidence type="ECO:0000256" key="7">
    <source>
        <dbReference type="ARBA" id="ARBA00022801"/>
    </source>
</evidence>
<dbReference type="EMBL" id="CAJMWY010004271">
    <property type="protein sequence ID" value="CAE6526118.1"/>
    <property type="molecule type" value="Genomic_DNA"/>
</dbReference>
<dbReference type="GO" id="GO:0046872">
    <property type="term" value="F:metal ion binding"/>
    <property type="evidence" value="ECO:0007669"/>
    <property type="project" value="UniProtKB-KW"/>
</dbReference>
<dbReference type="Proteomes" id="UP000663861">
    <property type="component" value="Unassembled WGS sequence"/>
</dbReference>
<reference evidence="14" key="1">
    <citation type="submission" date="2021-01" db="EMBL/GenBank/DDBJ databases">
        <authorList>
            <person name="Kaushik A."/>
        </authorList>
    </citation>
    <scope>NUCLEOTIDE SEQUENCE</scope>
    <source>
        <strain evidence="14">AG4-RS23</strain>
    </source>
</reference>
<dbReference type="InterPro" id="IPR002509">
    <property type="entry name" value="NODB_dom"/>
</dbReference>
<dbReference type="GO" id="GO:0016810">
    <property type="term" value="F:hydrolase activity, acting on carbon-nitrogen (but not peptide) bonds"/>
    <property type="evidence" value="ECO:0007669"/>
    <property type="project" value="InterPro"/>
</dbReference>
<evidence type="ECO:0000256" key="1">
    <source>
        <dbReference type="ARBA" id="ARBA00001941"/>
    </source>
</evidence>
<keyword evidence="6 12" id="KW-0732">Signal</keyword>
<keyword evidence="4" id="KW-0336">GPI-anchor</keyword>
<comment type="subcellular location">
    <subcellularLocation>
        <location evidence="2">Cell membrane</location>
        <topology evidence="2">Lipid-anchor</topology>
        <topology evidence="2">GPI-anchor</topology>
    </subcellularLocation>
</comment>
<keyword evidence="3" id="KW-1003">Cell membrane</keyword>
<proteinExistence type="predicted"/>
<evidence type="ECO:0000256" key="2">
    <source>
        <dbReference type="ARBA" id="ARBA00004609"/>
    </source>
</evidence>
<feature type="domain" description="NodB homology" evidence="13">
    <location>
        <begin position="63"/>
        <end position="267"/>
    </location>
</feature>
<dbReference type="GO" id="GO:0005886">
    <property type="term" value="C:plasma membrane"/>
    <property type="evidence" value="ECO:0007669"/>
    <property type="project" value="UniProtKB-SubCell"/>
</dbReference>
<evidence type="ECO:0000256" key="3">
    <source>
        <dbReference type="ARBA" id="ARBA00022475"/>
    </source>
</evidence>
<dbReference type="GO" id="GO:0005975">
    <property type="term" value="P:carbohydrate metabolic process"/>
    <property type="evidence" value="ECO:0007669"/>
    <property type="project" value="InterPro"/>
</dbReference>
<dbReference type="Pfam" id="PF01522">
    <property type="entry name" value="Polysacc_deac_1"/>
    <property type="match status" value="1"/>
</dbReference>
<dbReference type="GO" id="GO:0098552">
    <property type="term" value="C:side of membrane"/>
    <property type="evidence" value="ECO:0007669"/>
    <property type="project" value="UniProtKB-KW"/>
</dbReference>
<dbReference type="Gene3D" id="3.20.20.370">
    <property type="entry name" value="Glycoside hydrolase/deacetylase"/>
    <property type="match status" value="1"/>
</dbReference>
<name>A0A8H3HNS8_9AGAM</name>
<evidence type="ECO:0000256" key="5">
    <source>
        <dbReference type="ARBA" id="ARBA00022723"/>
    </source>
</evidence>
<keyword evidence="8" id="KW-0472">Membrane</keyword>
<organism evidence="14 15">
    <name type="scientific">Rhizoctonia solani</name>
    <dbReference type="NCBI Taxonomy" id="456999"/>
    <lineage>
        <taxon>Eukaryota</taxon>
        <taxon>Fungi</taxon>
        <taxon>Dikarya</taxon>
        <taxon>Basidiomycota</taxon>
        <taxon>Agaricomycotina</taxon>
        <taxon>Agaricomycetes</taxon>
        <taxon>Cantharellales</taxon>
        <taxon>Ceratobasidiaceae</taxon>
        <taxon>Rhizoctonia</taxon>
    </lineage>
</organism>
<evidence type="ECO:0000313" key="15">
    <source>
        <dbReference type="Proteomes" id="UP000663861"/>
    </source>
</evidence>
<keyword evidence="10" id="KW-0449">Lipoprotein</keyword>
<dbReference type="GO" id="GO:0071555">
    <property type="term" value="P:cell wall organization"/>
    <property type="evidence" value="ECO:0007669"/>
    <property type="project" value="UniProtKB-KW"/>
</dbReference>
<gene>
    <name evidence="14" type="ORF">RDB_LOCUS164571</name>
</gene>
<keyword evidence="7" id="KW-0378">Hydrolase</keyword>
<evidence type="ECO:0000259" key="13">
    <source>
        <dbReference type="PROSITE" id="PS51677"/>
    </source>
</evidence>
<keyword evidence="11" id="KW-0961">Cell wall biogenesis/degradation</keyword>
<feature type="signal peptide" evidence="12">
    <location>
        <begin position="1"/>
        <end position="21"/>
    </location>
</feature>